<name>A6G4Z0_9BACT</name>
<dbReference type="Proteomes" id="UP000005801">
    <property type="component" value="Unassembled WGS sequence"/>
</dbReference>
<accession>A6G4Z0</accession>
<feature type="compositionally biased region" description="Acidic residues" evidence="1">
    <location>
        <begin position="1"/>
        <end position="23"/>
    </location>
</feature>
<keyword evidence="3" id="KW-1185">Reference proteome</keyword>
<dbReference type="AlphaFoldDB" id="A6G4Z0"/>
<comment type="caution">
    <text evidence="2">The sequence shown here is derived from an EMBL/GenBank/DDBJ whole genome shotgun (WGS) entry which is preliminary data.</text>
</comment>
<dbReference type="STRING" id="391625.PPSIR1_10780"/>
<dbReference type="OrthoDB" id="5519389at2"/>
<gene>
    <name evidence="2" type="ORF">PPSIR1_10780</name>
</gene>
<dbReference type="EMBL" id="ABCS01000023">
    <property type="protein sequence ID" value="EDM79082.1"/>
    <property type="molecule type" value="Genomic_DNA"/>
</dbReference>
<proteinExistence type="predicted"/>
<organism evidence="2 3">
    <name type="scientific">Plesiocystis pacifica SIR-1</name>
    <dbReference type="NCBI Taxonomy" id="391625"/>
    <lineage>
        <taxon>Bacteria</taxon>
        <taxon>Pseudomonadati</taxon>
        <taxon>Myxococcota</taxon>
        <taxon>Polyangia</taxon>
        <taxon>Nannocystales</taxon>
        <taxon>Nannocystaceae</taxon>
        <taxon>Plesiocystis</taxon>
    </lineage>
</organism>
<evidence type="ECO:0000313" key="3">
    <source>
        <dbReference type="Proteomes" id="UP000005801"/>
    </source>
</evidence>
<dbReference type="RefSeq" id="WP_006971789.1">
    <property type="nucleotide sequence ID" value="NZ_ABCS01000023.1"/>
</dbReference>
<evidence type="ECO:0000313" key="2">
    <source>
        <dbReference type="EMBL" id="EDM79082.1"/>
    </source>
</evidence>
<reference evidence="2 3" key="1">
    <citation type="submission" date="2007-06" db="EMBL/GenBank/DDBJ databases">
        <authorList>
            <person name="Shimkets L."/>
            <person name="Ferriera S."/>
            <person name="Johnson J."/>
            <person name="Kravitz S."/>
            <person name="Beeson K."/>
            <person name="Sutton G."/>
            <person name="Rogers Y.-H."/>
            <person name="Friedman R."/>
            <person name="Frazier M."/>
            <person name="Venter J.C."/>
        </authorList>
    </citation>
    <scope>NUCLEOTIDE SEQUENCE [LARGE SCALE GENOMIC DNA]</scope>
    <source>
        <strain evidence="2 3">SIR-1</strain>
    </source>
</reference>
<dbReference type="eggNOG" id="COG0662">
    <property type="taxonomic scope" value="Bacteria"/>
</dbReference>
<evidence type="ECO:0000256" key="1">
    <source>
        <dbReference type="SAM" id="MobiDB-lite"/>
    </source>
</evidence>
<sequence>MRKDEAEQDPVDATEGPGDEVSDDFGPPFEARSFGGEFVWADSERYTCKILRVRAGEKVRVSTRGRADMVVMLTGGRAVLEILEGDDAERVEMLPATPVRVLPERDHRLIAMTEVEMFTSYAKL</sequence>
<protein>
    <submittedName>
        <fullName evidence="2">Cupin domain protein</fullName>
    </submittedName>
</protein>
<feature type="region of interest" description="Disordered" evidence="1">
    <location>
        <begin position="1"/>
        <end position="28"/>
    </location>
</feature>